<accession>A0A7W6B8J5</accession>
<name>A0A7W6B8J5_9HYPH</name>
<sequence>MAVRCTAVVSPAWRKIDAASGRPNQGACCRTYRELQASRATIACSTGETVEFAQDGTPCTESLVLVPIESIDERILY</sequence>
<dbReference type="Proteomes" id="UP000545490">
    <property type="component" value="Unassembled WGS sequence"/>
</dbReference>
<dbReference type="EMBL" id="JACIDG010000014">
    <property type="protein sequence ID" value="MBB3917727.1"/>
    <property type="molecule type" value="Genomic_DNA"/>
</dbReference>
<evidence type="ECO:0000313" key="2">
    <source>
        <dbReference type="Proteomes" id="UP000545490"/>
    </source>
</evidence>
<protein>
    <submittedName>
        <fullName evidence="1">Uncharacterized protein</fullName>
    </submittedName>
</protein>
<reference evidence="1 2" key="1">
    <citation type="submission" date="2020-08" db="EMBL/GenBank/DDBJ databases">
        <title>Genomic Encyclopedia of Type Strains, Phase IV (KMG-IV): sequencing the most valuable type-strain genomes for metagenomic binning, comparative biology and taxonomic classification.</title>
        <authorList>
            <person name="Goeker M."/>
        </authorList>
    </citation>
    <scope>NUCLEOTIDE SEQUENCE [LARGE SCALE GENOMIC DNA]</scope>
    <source>
        <strain evidence="1 2">DSM 19331</strain>
    </source>
</reference>
<comment type="caution">
    <text evidence="1">The sequence shown here is derived from an EMBL/GenBank/DDBJ whole genome shotgun (WGS) entry which is preliminary data.</text>
</comment>
<dbReference type="AlphaFoldDB" id="A0A7W6B8J5"/>
<organism evidence="1 2">
    <name type="scientific">Rhizobium fabae</name>
    <dbReference type="NCBI Taxonomy" id="573179"/>
    <lineage>
        <taxon>Bacteria</taxon>
        <taxon>Pseudomonadati</taxon>
        <taxon>Pseudomonadota</taxon>
        <taxon>Alphaproteobacteria</taxon>
        <taxon>Hyphomicrobiales</taxon>
        <taxon>Rhizobiaceae</taxon>
        <taxon>Rhizobium/Agrobacterium group</taxon>
        <taxon>Rhizobium</taxon>
    </lineage>
</organism>
<proteinExistence type="predicted"/>
<evidence type="ECO:0000313" key="1">
    <source>
        <dbReference type="EMBL" id="MBB3917727.1"/>
    </source>
</evidence>
<gene>
    <name evidence="1" type="ORF">GGQ65_005046</name>
</gene>